<organism evidence="3">
    <name type="scientific">Soboliphyme baturini</name>
    <dbReference type="NCBI Taxonomy" id="241478"/>
    <lineage>
        <taxon>Eukaryota</taxon>
        <taxon>Metazoa</taxon>
        <taxon>Ecdysozoa</taxon>
        <taxon>Nematoda</taxon>
        <taxon>Enoplea</taxon>
        <taxon>Dorylaimia</taxon>
        <taxon>Dioctophymatida</taxon>
        <taxon>Dioctophymatoidea</taxon>
        <taxon>Soboliphymatidae</taxon>
        <taxon>Soboliphyme</taxon>
    </lineage>
</organism>
<reference evidence="3" key="1">
    <citation type="submission" date="2016-06" db="UniProtKB">
        <authorList>
            <consortium name="WormBaseParasite"/>
        </authorList>
    </citation>
    <scope>IDENTIFICATION</scope>
</reference>
<reference evidence="1 2" key="2">
    <citation type="submission" date="2018-11" db="EMBL/GenBank/DDBJ databases">
        <authorList>
            <consortium name="Pathogen Informatics"/>
        </authorList>
    </citation>
    <scope>NUCLEOTIDE SEQUENCE [LARGE SCALE GENOMIC DNA]</scope>
</reference>
<dbReference type="AlphaFoldDB" id="A0A183JAS8"/>
<accession>A0A183JAS8</accession>
<keyword evidence="2" id="KW-1185">Reference proteome</keyword>
<dbReference type="WBParaSite" id="SBAD_0001339101-mRNA-1">
    <property type="protein sequence ID" value="SBAD_0001339101-mRNA-1"/>
    <property type="gene ID" value="SBAD_0001339101"/>
</dbReference>
<proteinExistence type="predicted"/>
<dbReference type="Proteomes" id="UP000270296">
    <property type="component" value="Unassembled WGS sequence"/>
</dbReference>
<protein>
    <submittedName>
        <fullName evidence="3">ULP_PROTEASE domain-containing protein</fullName>
    </submittedName>
</protein>
<gene>
    <name evidence="1" type="ORF">SBAD_LOCUS12976</name>
</gene>
<evidence type="ECO:0000313" key="3">
    <source>
        <dbReference type="WBParaSite" id="SBAD_0001339101-mRNA-1"/>
    </source>
</evidence>
<evidence type="ECO:0000313" key="1">
    <source>
        <dbReference type="EMBL" id="VDP53179.1"/>
    </source>
</evidence>
<evidence type="ECO:0000313" key="2">
    <source>
        <dbReference type="Proteomes" id="UP000270296"/>
    </source>
</evidence>
<sequence>IAAPASRTLPRGRNVVVSRSARTEENPGCVIRRLSTDIFANEGRKLNTRRPTSEFQASADCGAERSFTRADHEQLQKQFYVNNRPVITATVERVLLKVGKFAKDESNSRMTVIPVHLYSLSNEIVLDGAKKPDEDNSNEFHWLGVMVYNVDDGSAKIEEASRVPKGV</sequence>
<name>A0A183JAS8_9BILA</name>
<dbReference type="EMBL" id="UZAM01019641">
    <property type="protein sequence ID" value="VDP53179.1"/>
    <property type="molecule type" value="Genomic_DNA"/>
</dbReference>